<keyword evidence="3" id="KW-0479">Metal-binding</keyword>
<feature type="domain" description="Radical SAM core" evidence="6">
    <location>
        <begin position="4"/>
        <end position="213"/>
    </location>
</feature>
<proteinExistence type="predicted"/>
<keyword evidence="4" id="KW-0408">Iron</keyword>
<dbReference type="InterPro" id="IPR050377">
    <property type="entry name" value="Radical_SAM_PqqE_MftC-like"/>
</dbReference>
<organism evidence="7 8">
    <name type="scientific">Pandoraea pneumonica</name>
    <dbReference type="NCBI Taxonomy" id="2508299"/>
    <lineage>
        <taxon>Bacteria</taxon>
        <taxon>Pseudomonadati</taxon>
        <taxon>Pseudomonadota</taxon>
        <taxon>Betaproteobacteria</taxon>
        <taxon>Burkholderiales</taxon>
        <taxon>Burkholderiaceae</taxon>
        <taxon>Pandoraea</taxon>
    </lineage>
</organism>
<dbReference type="EMBL" id="CABPSK010000002">
    <property type="protein sequence ID" value="VVE00270.1"/>
    <property type="molecule type" value="Genomic_DNA"/>
</dbReference>
<dbReference type="PANTHER" id="PTHR11228">
    <property type="entry name" value="RADICAL SAM DOMAIN PROTEIN"/>
    <property type="match status" value="1"/>
</dbReference>
<dbReference type="AlphaFoldDB" id="A0A5E4UPH9"/>
<evidence type="ECO:0000256" key="1">
    <source>
        <dbReference type="ARBA" id="ARBA00001966"/>
    </source>
</evidence>
<evidence type="ECO:0000256" key="3">
    <source>
        <dbReference type="ARBA" id="ARBA00022723"/>
    </source>
</evidence>
<dbReference type="PROSITE" id="PS51918">
    <property type="entry name" value="RADICAL_SAM"/>
    <property type="match status" value="1"/>
</dbReference>
<evidence type="ECO:0000256" key="5">
    <source>
        <dbReference type="ARBA" id="ARBA00023014"/>
    </source>
</evidence>
<dbReference type="GeneID" id="300404121"/>
<evidence type="ECO:0000313" key="7">
    <source>
        <dbReference type="EMBL" id="VVE00270.1"/>
    </source>
</evidence>
<dbReference type="OrthoDB" id="9782387at2"/>
<dbReference type="InterPro" id="IPR013785">
    <property type="entry name" value="Aldolase_TIM"/>
</dbReference>
<dbReference type="SFLD" id="SFLDS00029">
    <property type="entry name" value="Radical_SAM"/>
    <property type="match status" value="1"/>
</dbReference>
<dbReference type="CDD" id="cd01335">
    <property type="entry name" value="Radical_SAM"/>
    <property type="match status" value="1"/>
</dbReference>
<dbReference type="RefSeq" id="WP_150679434.1">
    <property type="nucleotide sequence ID" value="NZ_CABPSK010000002.1"/>
</dbReference>
<dbReference type="Pfam" id="PF04055">
    <property type="entry name" value="Radical_SAM"/>
    <property type="match status" value="1"/>
</dbReference>
<dbReference type="Gene3D" id="3.20.20.70">
    <property type="entry name" value="Aldolase class I"/>
    <property type="match status" value="1"/>
</dbReference>
<evidence type="ECO:0000256" key="2">
    <source>
        <dbReference type="ARBA" id="ARBA00022691"/>
    </source>
</evidence>
<dbReference type="InterPro" id="IPR058240">
    <property type="entry name" value="rSAM_sf"/>
</dbReference>
<dbReference type="SFLD" id="SFLDG01067">
    <property type="entry name" value="SPASM/twitch_domain_containing"/>
    <property type="match status" value="1"/>
</dbReference>
<comment type="cofactor">
    <cofactor evidence="1">
        <name>[4Fe-4S] cluster</name>
        <dbReference type="ChEBI" id="CHEBI:49883"/>
    </cofactor>
</comment>
<evidence type="ECO:0000256" key="4">
    <source>
        <dbReference type="ARBA" id="ARBA00023004"/>
    </source>
</evidence>
<dbReference type="SUPFAM" id="SSF102114">
    <property type="entry name" value="Radical SAM enzymes"/>
    <property type="match status" value="1"/>
</dbReference>
<dbReference type="SMART" id="SM00729">
    <property type="entry name" value="Elp3"/>
    <property type="match status" value="1"/>
</dbReference>
<dbReference type="GO" id="GO:0051536">
    <property type="term" value="F:iron-sulfur cluster binding"/>
    <property type="evidence" value="ECO:0007669"/>
    <property type="project" value="UniProtKB-KW"/>
</dbReference>
<dbReference type="GO" id="GO:0016491">
    <property type="term" value="F:oxidoreductase activity"/>
    <property type="evidence" value="ECO:0007669"/>
    <property type="project" value="UniProtKB-KW"/>
</dbReference>
<keyword evidence="5" id="KW-0411">Iron-sulfur</keyword>
<accession>A0A5E4UPH9</accession>
<dbReference type="InterPro" id="IPR007197">
    <property type="entry name" value="rSAM"/>
</dbReference>
<name>A0A5E4UPH9_9BURK</name>
<dbReference type="EC" id="1.21.98.-" evidence="7"/>
<dbReference type="InterPro" id="IPR006638">
    <property type="entry name" value="Elp3/MiaA/NifB-like_rSAM"/>
</dbReference>
<gene>
    <name evidence="7" type="primary">albA</name>
    <name evidence="7" type="ORF">PPN31114_02084</name>
</gene>
<evidence type="ECO:0000313" key="8">
    <source>
        <dbReference type="Proteomes" id="UP000366945"/>
    </source>
</evidence>
<reference evidence="7 8" key="1">
    <citation type="submission" date="2019-08" db="EMBL/GenBank/DDBJ databases">
        <authorList>
            <person name="Peeters C."/>
        </authorList>
    </citation>
    <scope>NUCLEOTIDE SEQUENCE [LARGE SCALE GENOMIC DNA]</scope>
    <source>
        <strain evidence="7 8">LMG 31114</strain>
    </source>
</reference>
<keyword evidence="8" id="KW-1185">Reference proteome</keyword>
<dbReference type="PANTHER" id="PTHR11228:SF7">
    <property type="entry name" value="PQQA PEPTIDE CYCLASE"/>
    <property type="match status" value="1"/>
</dbReference>
<keyword evidence="2" id="KW-0949">S-adenosyl-L-methionine</keyword>
<evidence type="ECO:0000259" key="6">
    <source>
        <dbReference type="PROSITE" id="PS51918"/>
    </source>
</evidence>
<dbReference type="GO" id="GO:0046872">
    <property type="term" value="F:metal ion binding"/>
    <property type="evidence" value="ECO:0007669"/>
    <property type="project" value="UniProtKB-KW"/>
</dbReference>
<keyword evidence="7" id="KW-0560">Oxidoreductase</keyword>
<protein>
    <submittedName>
        <fullName evidence="7">Antilisterial bacteriocin subtilosin biosynthesis protein AlbA</fullName>
        <ecNumber evidence="7">1.21.98.-</ecNumber>
    </submittedName>
</protein>
<dbReference type="Proteomes" id="UP000366945">
    <property type="component" value="Unassembled WGS sequence"/>
</dbReference>
<sequence length="415" mass="45915">MLALPIPQTISLTITTECGSRCPHCYLVETDEIGRHRLSVADVENVVEDAAKNGVHMMVVSGGDPLRHPDLDPILRTIRRHRILPLLGISGDYLLSAHIALLTELGIPCVQVSLDSATASLHDSRRGIGSFRNVMANVERLQNAGILVNIAACLSMENRSELVPLLDLAKQLDIHKVKIAFYEQVGPIQGATVIPESTRAKLLSLTKHFADANDWSDRVVVLGYDFHSGERLPTRAMGRPPIVVTADGTLRSGEDGPGFGHLREANTLSYQYRAWLSERISNYFDAVISLHSSHLGIRSILDVNEGLPCNGIVFAEGGLHTVLIRDGLDWPLDQFTVLHELGHIATGTLRANVQREYRADDERMANLWALECIRPVIRPDEFPYYVRDAKTSEHALYTRITQRLAGDVIPPTISE</sequence>